<dbReference type="Pfam" id="PF10543">
    <property type="entry name" value="ORF6N"/>
    <property type="match status" value="1"/>
</dbReference>
<dbReference type="InterPro" id="IPR018873">
    <property type="entry name" value="KilA-N_DNA-bd_domain"/>
</dbReference>
<reference evidence="2 3" key="1">
    <citation type="submission" date="2019-08" db="EMBL/GenBank/DDBJ databases">
        <title>Genomes sequence of Algoriphagus aquimarinus ACAM450.</title>
        <authorList>
            <person name="Bowman J.P."/>
        </authorList>
    </citation>
    <scope>NUCLEOTIDE SEQUENCE [LARGE SCALE GENOMIC DNA]</scope>
    <source>
        <strain evidence="2 3">ACAM 450</strain>
    </source>
</reference>
<evidence type="ECO:0000259" key="1">
    <source>
        <dbReference type="Pfam" id="PF10543"/>
    </source>
</evidence>
<organism evidence="2 3">
    <name type="scientific">Algoriphagus aquimarinus</name>
    <dbReference type="NCBI Taxonomy" id="237018"/>
    <lineage>
        <taxon>Bacteria</taxon>
        <taxon>Pseudomonadati</taxon>
        <taxon>Bacteroidota</taxon>
        <taxon>Cytophagia</taxon>
        <taxon>Cytophagales</taxon>
        <taxon>Cyclobacteriaceae</taxon>
        <taxon>Algoriphagus</taxon>
    </lineage>
</organism>
<dbReference type="EMBL" id="VORW01000005">
    <property type="protein sequence ID" value="TXE11396.1"/>
    <property type="molecule type" value="Genomic_DNA"/>
</dbReference>
<gene>
    <name evidence="2" type="ORF">ESV85_10750</name>
</gene>
<sequence>MSKDLLLSNQEIENRIFTIRGLQVMIDRDLAELYKVETRALNQAVKRNLNRFPNSFRFQLNDEEFENWRSQTVISNNDKMGLRRPPFVFTEQGVAK</sequence>
<dbReference type="Proteomes" id="UP000321935">
    <property type="component" value="Unassembled WGS sequence"/>
</dbReference>
<dbReference type="AlphaFoldDB" id="A0A5C7ARK6"/>
<dbReference type="OrthoDB" id="9816206at2"/>
<protein>
    <submittedName>
        <fullName evidence="2">ORF6N domain-containing protein</fullName>
    </submittedName>
</protein>
<dbReference type="RefSeq" id="WP_146917448.1">
    <property type="nucleotide sequence ID" value="NZ_VORW01000005.1"/>
</dbReference>
<proteinExistence type="predicted"/>
<evidence type="ECO:0000313" key="2">
    <source>
        <dbReference type="EMBL" id="TXE11396.1"/>
    </source>
</evidence>
<name>A0A5C7ARK6_9BACT</name>
<accession>A0A5C7ARK6</accession>
<feature type="domain" description="KilA-N DNA-binding" evidence="1">
    <location>
        <begin position="14"/>
        <end position="95"/>
    </location>
</feature>
<evidence type="ECO:0000313" key="3">
    <source>
        <dbReference type="Proteomes" id="UP000321935"/>
    </source>
</evidence>
<comment type="caution">
    <text evidence="2">The sequence shown here is derived from an EMBL/GenBank/DDBJ whole genome shotgun (WGS) entry which is preliminary data.</text>
</comment>